<dbReference type="EMBL" id="UYRT01006108">
    <property type="protein sequence ID" value="VDK39910.1"/>
    <property type="molecule type" value="Genomic_DNA"/>
</dbReference>
<reference evidence="4" key="1">
    <citation type="submission" date="2016-06" db="UniProtKB">
        <authorList>
            <consortium name="WormBaseParasite"/>
        </authorList>
    </citation>
    <scope>IDENTIFICATION</scope>
</reference>
<reference evidence="2 3" key="2">
    <citation type="submission" date="2018-11" db="EMBL/GenBank/DDBJ databases">
        <authorList>
            <consortium name="Pathogen Informatics"/>
        </authorList>
    </citation>
    <scope>NUCLEOTIDE SEQUENCE [LARGE SCALE GENOMIC DNA]</scope>
</reference>
<evidence type="ECO:0000313" key="2">
    <source>
        <dbReference type="EMBL" id="VDK39910.1"/>
    </source>
</evidence>
<dbReference type="WBParaSite" id="GPUH_0000353301-mRNA-1">
    <property type="protein sequence ID" value="GPUH_0000353301-mRNA-1"/>
    <property type="gene ID" value="GPUH_0000353301"/>
</dbReference>
<keyword evidence="3" id="KW-1185">Reference proteome</keyword>
<dbReference type="OrthoDB" id="5843047at2759"/>
<name>A0A183D486_9BILA</name>
<dbReference type="Proteomes" id="UP000271098">
    <property type="component" value="Unassembled WGS sequence"/>
</dbReference>
<accession>A0A183D486</accession>
<evidence type="ECO:0000313" key="4">
    <source>
        <dbReference type="WBParaSite" id="GPUH_0000353301-mRNA-1"/>
    </source>
</evidence>
<feature type="compositionally biased region" description="Polar residues" evidence="1">
    <location>
        <begin position="286"/>
        <end position="301"/>
    </location>
</feature>
<feature type="region of interest" description="Disordered" evidence="1">
    <location>
        <begin position="249"/>
        <end position="334"/>
    </location>
</feature>
<gene>
    <name evidence="2" type="ORF">GPUH_LOCUS3526</name>
</gene>
<sequence length="407" mass="45434">MKVSGIGVEREHVFPQEEHVWPSDKRLAESVRKPRAVGVAISDAAQAISARLTGLFRHEAAQIDFPTSSVYCGPLMSTAYCPDMEHVPIQCAVSVYHCGRSDLLPGEMPLVLRDERVFQRDEVEQKPLMRTDVSYERGTVPEPLPSAVTLKPPSQRTVDLDISISATSPTTRPVPVGIARPVPKVPEQPSVEIKHFEQVSVSAAPPLSDFDYRRKTREVDYWIGRHLERQPKPPRDLTADIGIDVASSDDSWEKQADFDTLQPRVRPTRRDIPPQYEKPSARGASPTANLHWTTVSETTSVSYRKRISIERRRPRPISPGTRRRQYQPPPPPPEVLATARRNWTTFESNSMPGAYSGVAVTGPYASVPGHASALCRHDSYHASYDSTNLTIGRINISCRVNFYNGQS</sequence>
<evidence type="ECO:0000256" key="1">
    <source>
        <dbReference type="SAM" id="MobiDB-lite"/>
    </source>
</evidence>
<evidence type="ECO:0000313" key="3">
    <source>
        <dbReference type="Proteomes" id="UP000271098"/>
    </source>
</evidence>
<protein>
    <submittedName>
        <fullName evidence="4">Serine/arginine repetitive matrix protein 1</fullName>
    </submittedName>
</protein>
<dbReference type="AlphaFoldDB" id="A0A183D486"/>
<organism evidence="4">
    <name type="scientific">Gongylonema pulchrum</name>
    <dbReference type="NCBI Taxonomy" id="637853"/>
    <lineage>
        <taxon>Eukaryota</taxon>
        <taxon>Metazoa</taxon>
        <taxon>Ecdysozoa</taxon>
        <taxon>Nematoda</taxon>
        <taxon>Chromadorea</taxon>
        <taxon>Rhabditida</taxon>
        <taxon>Spirurina</taxon>
        <taxon>Spiruromorpha</taxon>
        <taxon>Spiruroidea</taxon>
        <taxon>Gongylonematidae</taxon>
        <taxon>Gongylonema</taxon>
    </lineage>
</organism>
<proteinExistence type="predicted"/>